<feature type="region of interest" description="Disordered" evidence="4">
    <location>
        <begin position="224"/>
        <end position="246"/>
    </location>
</feature>
<keyword evidence="3" id="KW-1015">Disulfide bond</keyword>
<accession>A0A2A6CAX2</accession>
<evidence type="ECO:0000256" key="1">
    <source>
        <dbReference type="ARBA" id="ARBA00022536"/>
    </source>
</evidence>
<evidence type="ECO:0000256" key="3">
    <source>
        <dbReference type="ARBA" id="ARBA00023157"/>
    </source>
</evidence>
<dbReference type="AlphaFoldDB" id="A0A2A6CAX2"/>
<feature type="signal peptide" evidence="5">
    <location>
        <begin position="1"/>
        <end position="17"/>
    </location>
</feature>
<gene>
    <name evidence="6" type="primary">WBGene00106761</name>
</gene>
<dbReference type="PROSITE" id="PS00022">
    <property type="entry name" value="EGF_1"/>
    <property type="match status" value="2"/>
</dbReference>
<evidence type="ECO:0000256" key="5">
    <source>
        <dbReference type="SAM" id="SignalP"/>
    </source>
</evidence>
<proteinExistence type="predicted"/>
<dbReference type="EnsemblMetazoa" id="PPA17207.1">
    <property type="protein sequence ID" value="PPA17207.1"/>
    <property type="gene ID" value="WBGene00106761"/>
</dbReference>
<dbReference type="InterPro" id="IPR051216">
    <property type="entry name" value="Teneurin"/>
</dbReference>
<dbReference type="OrthoDB" id="6130531at2759"/>
<keyword evidence="2" id="KW-0677">Repeat</keyword>
<dbReference type="Proteomes" id="UP000005239">
    <property type="component" value="Unassembled WGS sequence"/>
</dbReference>
<feature type="compositionally biased region" description="Basic and acidic residues" evidence="4">
    <location>
        <begin position="232"/>
        <end position="246"/>
    </location>
</feature>
<keyword evidence="1" id="KW-0245">EGF-like domain</keyword>
<organism evidence="6 7">
    <name type="scientific">Pristionchus pacificus</name>
    <name type="common">Parasitic nematode worm</name>
    <dbReference type="NCBI Taxonomy" id="54126"/>
    <lineage>
        <taxon>Eukaryota</taxon>
        <taxon>Metazoa</taxon>
        <taxon>Ecdysozoa</taxon>
        <taxon>Nematoda</taxon>
        <taxon>Chromadorea</taxon>
        <taxon>Rhabditida</taxon>
        <taxon>Rhabditina</taxon>
        <taxon>Diplogasteromorpha</taxon>
        <taxon>Diplogasteroidea</taxon>
        <taxon>Neodiplogasteridae</taxon>
        <taxon>Pristionchus</taxon>
    </lineage>
</organism>
<evidence type="ECO:0000313" key="6">
    <source>
        <dbReference type="EnsemblMetazoa" id="PPA17207.1"/>
    </source>
</evidence>
<feature type="chain" id="PRO_5043399968" evidence="5">
    <location>
        <begin position="18"/>
        <end position="246"/>
    </location>
</feature>
<name>A0A2A6CAX2_PRIPA</name>
<keyword evidence="5" id="KW-0732">Signal</keyword>
<protein>
    <submittedName>
        <fullName evidence="6">Uncharacterized protein</fullName>
    </submittedName>
</protein>
<evidence type="ECO:0000256" key="4">
    <source>
        <dbReference type="SAM" id="MobiDB-lite"/>
    </source>
</evidence>
<accession>A0A8R1YGE9</accession>
<evidence type="ECO:0000256" key="2">
    <source>
        <dbReference type="ARBA" id="ARBA00022737"/>
    </source>
</evidence>
<dbReference type="InterPro" id="IPR000742">
    <property type="entry name" value="EGF"/>
</dbReference>
<reference evidence="6" key="2">
    <citation type="submission" date="2022-06" db="UniProtKB">
        <authorList>
            <consortium name="EnsemblMetazoa"/>
        </authorList>
    </citation>
    <scope>IDENTIFICATION</scope>
    <source>
        <strain evidence="6">PS312</strain>
    </source>
</reference>
<keyword evidence="7" id="KW-1185">Reference proteome</keyword>
<evidence type="ECO:0000313" key="7">
    <source>
        <dbReference type="Proteomes" id="UP000005239"/>
    </source>
</evidence>
<dbReference type="PANTHER" id="PTHR11219">
    <property type="entry name" value="TENEURIN AND N-ACETYLGLUCOSAMINE-1-PHOSPHODIESTER ALPHA-N-ACETYLGLUCOSAMINIDASE"/>
    <property type="match status" value="1"/>
</dbReference>
<sequence>MIKFLIVAASLVVIAVANRPKTKDVNGHILIDLADVGTSCTDSYTGYAIVDGSLERCENITLIQKGGGEQERKEYEEYKCRVLRSHGEIREGKCVCKGSWKGPACNDYDRCPSVRPSLHAGSCSESGCAHEGIMAIGSKHLECICKDQWDGRHCERQACWRLTMKGQDKRYRNGKDGKCECGTHFERENCSVLKSCEKNGKLENGVCKCNDGYGGETCERKCPLGELTNTHNGDDNDEKKKDEFDD</sequence>
<dbReference type="Gene3D" id="2.10.25.10">
    <property type="entry name" value="Laminin"/>
    <property type="match status" value="1"/>
</dbReference>
<dbReference type="PANTHER" id="PTHR11219:SF69">
    <property type="entry name" value="TENEURIN-A"/>
    <property type="match status" value="1"/>
</dbReference>
<reference evidence="7" key="1">
    <citation type="journal article" date="2008" name="Nat. Genet.">
        <title>The Pristionchus pacificus genome provides a unique perspective on nematode lifestyle and parasitism.</title>
        <authorList>
            <person name="Dieterich C."/>
            <person name="Clifton S.W."/>
            <person name="Schuster L.N."/>
            <person name="Chinwalla A."/>
            <person name="Delehaunty K."/>
            <person name="Dinkelacker I."/>
            <person name="Fulton L."/>
            <person name="Fulton R."/>
            <person name="Godfrey J."/>
            <person name="Minx P."/>
            <person name="Mitreva M."/>
            <person name="Roeseler W."/>
            <person name="Tian H."/>
            <person name="Witte H."/>
            <person name="Yang S.P."/>
            <person name="Wilson R.K."/>
            <person name="Sommer R.J."/>
        </authorList>
    </citation>
    <scope>NUCLEOTIDE SEQUENCE [LARGE SCALE GENOMIC DNA]</scope>
    <source>
        <strain evidence="7">PS312</strain>
    </source>
</reference>